<dbReference type="CDD" id="cd15482">
    <property type="entry name" value="Sialidase_non-viral"/>
    <property type="match status" value="1"/>
</dbReference>
<dbReference type="RefSeq" id="WP_232189545.1">
    <property type="nucleotide sequence ID" value="NZ_JAIOAP010000020.1"/>
</dbReference>
<dbReference type="SUPFAM" id="SSF50939">
    <property type="entry name" value="Sialidases"/>
    <property type="match status" value="1"/>
</dbReference>
<proteinExistence type="predicted"/>
<dbReference type="PANTHER" id="PTHR43752">
    <property type="entry name" value="BNR/ASP-BOX REPEAT FAMILY PROTEIN"/>
    <property type="match status" value="1"/>
</dbReference>
<evidence type="ECO:0000256" key="1">
    <source>
        <dbReference type="SAM" id="MobiDB-lite"/>
    </source>
</evidence>
<evidence type="ECO:0000313" key="4">
    <source>
        <dbReference type="Proteomes" id="UP001493487"/>
    </source>
</evidence>
<dbReference type="EMBL" id="JASKHM010000021">
    <property type="protein sequence ID" value="MEQ4486458.1"/>
    <property type="molecule type" value="Genomic_DNA"/>
</dbReference>
<comment type="caution">
    <text evidence="3">The sequence shown here is derived from an EMBL/GenBank/DDBJ whole genome shotgun (WGS) entry which is preliminary data.</text>
</comment>
<feature type="domain" description="Sialidase" evidence="2">
    <location>
        <begin position="50"/>
        <end position="320"/>
    </location>
</feature>
<dbReference type="Proteomes" id="UP001493487">
    <property type="component" value="Unassembled WGS sequence"/>
</dbReference>
<accession>A0ABV1L363</accession>
<dbReference type="GO" id="GO:0016798">
    <property type="term" value="F:hydrolase activity, acting on glycosyl bonds"/>
    <property type="evidence" value="ECO:0007669"/>
    <property type="project" value="UniProtKB-KW"/>
</dbReference>
<reference evidence="3 4" key="1">
    <citation type="journal article" date="2023" name="Genome Announc.">
        <title>Pan-Genome Analyses of the Genus Cohnella and Proposal of the Novel Species Cohnella silvisoli sp. nov., Isolated from Forest Soil.</title>
        <authorList>
            <person name="Wang C."/>
            <person name="Mao L."/>
            <person name="Bao G."/>
            <person name="Zhu H."/>
        </authorList>
    </citation>
    <scope>NUCLEOTIDE SEQUENCE [LARGE SCALE GENOMIC DNA]</scope>
    <source>
        <strain evidence="3 4">NL03-T5-1</strain>
    </source>
</reference>
<dbReference type="PANTHER" id="PTHR43752:SF2">
    <property type="entry name" value="BNR_ASP-BOX REPEAT FAMILY PROTEIN"/>
    <property type="match status" value="1"/>
</dbReference>
<protein>
    <submittedName>
        <fullName evidence="3">Sialidase family protein</fullName>
        <ecNumber evidence="3">3.2.1.-</ecNumber>
    </submittedName>
</protein>
<feature type="compositionally biased region" description="Basic and acidic residues" evidence="1">
    <location>
        <begin position="1"/>
        <end position="10"/>
    </location>
</feature>
<dbReference type="Pfam" id="PF13088">
    <property type="entry name" value="BNR_2"/>
    <property type="match status" value="1"/>
</dbReference>
<dbReference type="InterPro" id="IPR011040">
    <property type="entry name" value="Sialidase"/>
</dbReference>
<organism evidence="3 4">
    <name type="scientific">Cohnella silvisoli</name>
    <dbReference type="NCBI Taxonomy" id="2873699"/>
    <lineage>
        <taxon>Bacteria</taxon>
        <taxon>Bacillati</taxon>
        <taxon>Bacillota</taxon>
        <taxon>Bacilli</taxon>
        <taxon>Bacillales</taxon>
        <taxon>Paenibacillaceae</taxon>
        <taxon>Cohnella</taxon>
    </lineage>
</organism>
<keyword evidence="3" id="KW-0326">Glycosidase</keyword>
<evidence type="ECO:0000259" key="2">
    <source>
        <dbReference type="Pfam" id="PF13088"/>
    </source>
</evidence>
<dbReference type="Gene3D" id="2.120.10.10">
    <property type="match status" value="1"/>
</dbReference>
<sequence length="363" mass="40796">MNGTDYESKDLALQPVRPDTAPGPAYADNTRQWQGIPGIERSRNGRLWVTFYSGGTDEGPDNYVVLVNSDDDGKTWSKPLLIIDPPGQVRAYDPCLWCDPQDRLWLFWAQSYGWFDGRCGVWAAVCTTPESTIPAWSEPRRIANGIMMNKPTVLTTGEWLLPAAIWDCQSSDLNVIAEERFSNVICSTDQGETFSILGNANIPNRCFDEHMIVERNNGSLWMLVRLYDGIGESVSLDRGKTWSAGSKTNIEGPNSRFFIRRLRSGRLLLINHNGYIGRNNLTAMLSEDEGATWQGYLLLDDRSNVSYPDGVQAEDGTIYIVYDRERYIEREIVMAVFTEEDVLLGQCVSNKARLQVIVNKAGS</sequence>
<evidence type="ECO:0000313" key="3">
    <source>
        <dbReference type="EMBL" id="MEQ4486458.1"/>
    </source>
</evidence>
<gene>
    <name evidence="3" type="ORF">QJS35_29210</name>
</gene>
<dbReference type="InterPro" id="IPR036278">
    <property type="entry name" value="Sialidase_sf"/>
</dbReference>
<keyword evidence="3" id="KW-0378">Hydrolase</keyword>
<name>A0ABV1L363_9BACL</name>
<feature type="region of interest" description="Disordered" evidence="1">
    <location>
        <begin position="1"/>
        <end position="27"/>
    </location>
</feature>
<keyword evidence="4" id="KW-1185">Reference proteome</keyword>
<dbReference type="EC" id="3.2.1.-" evidence="3"/>